<feature type="transmembrane region" description="Helical" evidence="9">
    <location>
        <begin position="192"/>
        <end position="220"/>
    </location>
</feature>
<dbReference type="GO" id="GO:0043190">
    <property type="term" value="C:ATP-binding cassette (ABC) transporter complex"/>
    <property type="evidence" value="ECO:0007669"/>
    <property type="project" value="InterPro"/>
</dbReference>
<evidence type="ECO:0000256" key="4">
    <source>
        <dbReference type="ARBA" id="ARBA00022475"/>
    </source>
</evidence>
<dbReference type="GO" id="GO:0055085">
    <property type="term" value="P:transmembrane transport"/>
    <property type="evidence" value="ECO:0007669"/>
    <property type="project" value="InterPro"/>
</dbReference>
<reference evidence="10 11" key="1">
    <citation type="submission" date="2019-10" db="EMBL/GenBank/DDBJ databases">
        <title>Deinococcus sp. isolated from soil.</title>
        <authorList>
            <person name="Li Y."/>
            <person name="Wang J."/>
        </authorList>
    </citation>
    <scope>NUCLEOTIDE SEQUENCE [LARGE SCALE GENOMIC DNA]</scope>
    <source>
        <strain evidence="10 11">SDU3-2</strain>
    </source>
</reference>
<proteinExistence type="inferred from homology"/>
<dbReference type="RefSeq" id="WP_322618725.1">
    <property type="nucleotide sequence ID" value="NZ_WBSL01000004.1"/>
</dbReference>
<protein>
    <submittedName>
        <fullName evidence="10">Metal ABC transporter permease</fullName>
    </submittedName>
</protein>
<keyword evidence="4" id="KW-1003">Cell membrane</keyword>
<comment type="subcellular location">
    <subcellularLocation>
        <location evidence="1 8">Cell membrane</location>
        <topology evidence="1 8">Multi-pass membrane protein</topology>
    </subcellularLocation>
</comment>
<gene>
    <name evidence="10" type="ORF">F8S09_10355</name>
</gene>
<accession>A0A7X1NWH5</accession>
<feature type="transmembrane region" description="Helical" evidence="9">
    <location>
        <begin position="46"/>
        <end position="64"/>
    </location>
</feature>
<dbReference type="InterPro" id="IPR001626">
    <property type="entry name" value="ABC_TroCD"/>
</dbReference>
<evidence type="ECO:0000313" key="10">
    <source>
        <dbReference type="EMBL" id="MPY67088.1"/>
    </source>
</evidence>
<keyword evidence="5 8" id="KW-0812">Transmembrane</keyword>
<feature type="transmembrane region" description="Helical" evidence="9">
    <location>
        <begin position="232"/>
        <end position="253"/>
    </location>
</feature>
<evidence type="ECO:0000256" key="5">
    <source>
        <dbReference type="ARBA" id="ARBA00022692"/>
    </source>
</evidence>
<dbReference type="Pfam" id="PF00950">
    <property type="entry name" value="ABC-3"/>
    <property type="match status" value="1"/>
</dbReference>
<keyword evidence="11" id="KW-1185">Reference proteome</keyword>
<dbReference type="PANTHER" id="PTHR30477">
    <property type="entry name" value="ABC-TRANSPORTER METAL-BINDING PROTEIN"/>
    <property type="match status" value="1"/>
</dbReference>
<dbReference type="EMBL" id="WBSL01000004">
    <property type="protein sequence ID" value="MPY67088.1"/>
    <property type="molecule type" value="Genomic_DNA"/>
</dbReference>
<evidence type="ECO:0000256" key="3">
    <source>
        <dbReference type="ARBA" id="ARBA00022448"/>
    </source>
</evidence>
<organism evidence="10 11">
    <name type="scientific">Deinococcus terrestris</name>
    <dbReference type="NCBI Taxonomy" id="2651870"/>
    <lineage>
        <taxon>Bacteria</taxon>
        <taxon>Thermotogati</taxon>
        <taxon>Deinococcota</taxon>
        <taxon>Deinococci</taxon>
        <taxon>Deinococcales</taxon>
        <taxon>Deinococcaceae</taxon>
        <taxon>Deinococcus</taxon>
    </lineage>
</organism>
<feature type="transmembrane region" description="Helical" evidence="9">
    <location>
        <begin position="70"/>
        <end position="91"/>
    </location>
</feature>
<feature type="transmembrane region" description="Helical" evidence="9">
    <location>
        <begin position="265"/>
        <end position="288"/>
    </location>
</feature>
<evidence type="ECO:0000256" key="6">
    <source>
        <dbReference type="ARBA" id="ARBA00022989"/>
    </source>
</evidence>
<comment type="caution">
    <text evidence="10">The sequence shown here is derived from an EMBL/GenBank/DDBJ whole genome shotgun (WGS) entry which is preliminary data.</text>
</comment>
<dbReference type="PANTHER" id="PTHR30477:SF3">
    <property type="entry name" value="METAL TRANSPORT SYSTEM MEMBRANE PROTEIN CT_069-RELATED"/>
    <property type="match status" value="1"/>
</dbReference>
<evidence type="ECO:0000256" key="7">
    <source>
        <dbReference type="ARBA" id="ARBA00023136"/>
    </source>
</evidence>
<evidence type="ECO:0000256" key="9">
    <source>
        <dbReference type="SAM" id="Phobius"/>
    </source>
</evidence>
<feature type="transmembrane region" description="Helical" evidence="9">
    <location>
        <begin position="12"/>
        <end position="34"/>
    </location>
</feature>
<evidence type="ECO:0000256" key="8">
    <source>
        <dbReference type="RuleBase" id="RU003943"/>
    </source>
</evidence>
<dbReference type="SUPFAM" id="SSF81345">
    <property type="entry name" value="ABC transporter involved in vitamin B12 uptake, BtuC"/>
    <property type="match status" value="1"/>
</dbReference>
<evidence type="ECO:0000256" key="1">
    <source>
        <dbReference type="ARBA" id="ARBA00004651"/>
    </source>
</evidence>
<comment type="similarity">
    <text evidence="2 8">Belongs to the ABC-3 integral membrane protein family.</text>
</comment>
<dbReference type="Gene3D" id="1.10.3470.10">
    <property type="entry name" value="ABC transporter involved in vitamin B12 uptake, BtuC"/>
    <property type="match status" value="1"/>
</dbReference>
<keyword evidence="6 9" id="KW-1133">Transmembrane helix</keyword>
<feature type="transmembrane region" description="Helical" evidence="9">
    <location>
        <begin position="98"/>
        <end position="119"/>
    </location>
</feature>
<dbReference type="InterPro" id="IPR037294">
    <property type="entry name" value="ABC_BtuC-like"/>
</dbReference>
<dbReference type="GO" id="GO:0010043">
    <property type="term" value="P:response to zinc ion"/>
    <property type="evidence" value="ECO:0007669"/>
    <property type="project" value="TreeGrafter"/>
</dbReference>
<dbReference type="AlphaFoldDB" id="A0A7X1NWH5"/>
<sequence>MTLSPADFFTDYTLRSIVLGSALLGLVAGTLGCFSVLRRQSLIGDTVAHAALPGICAAFLLTGTRDTLGLLVGGGLSGLLASLLALAILRYSRLKEDVALGVTFSTFFGIGIALLTAIGQSGNAAQAGLEGFLFGQAAALTAGDVARFAVLGALALGTVAALHKEFQISLFDPDYAAVQGWPVAGLTALPTALTVLAVMLGLQTVGVVLMAAMLIAPAVAARQWTRGLGGMLRLAGVFGALSGGLGAALSLAFSPAGGAGLPTGAVTVLTATALAVLSLLLAPGRGLLAGLARQRRARARLLGDLAGRQR</sequence>
<evidence type="ECO:0000313" key="11">
    <source>
        <dbReference type="Proteomes" id="UP000484842"/>
    </source>
</evidence>
<name>A0A7X1NWH5_9DEIO</name>
<evidence type="ECO:0000256" key="2">
    <source>
        <dbReference type="ARBA" id="ARBA00008034"/>
    </source>
</evidence>
<keyword evidence="7 9" id="KW-0472">Membrane</keyword>
<dbReference type="CDD" id="cd06550">
    <property type="entry name" value="TM_ABC_iron-siderophores_like"/>
    <property type="match status" value="1"/>
</dbReference>
<keyword evidence="3 8" id="KW-0813">Transport</keyword>
<dbReference type="Proteomes" id="UP000484842">
    <property type="component" value="Unassembled WGS sequence"/>
</dbReference>